<keyword evidence="4" id="KW-1185">Reference proteome</keyword>
<feature type="non-terminal residue" evidence="3">
    <location>
        <position position="68"/>
    </location>
</feature>
<accession>A0A2G9T552</accession>
<evidence type="ECO:0000259" key="2">
    <source>
        <dbReference type="PROSITE" id="PS51377"/>
    </source>
</evidence>
<organism evidence="3 4">
    <name type="scientific">Teladorsagia circumcincta</name>
    <name type="common">Brown stomach worm</name>
    <name type="synonym">Ostertagia circumcincta</name>
    <dbReference type="NCBI Taxonomy" id="45464"/>
    <lineage>
        <taxon>Eukaryota</taxon>
        <taxon>Metazoa</taxon>
        <taxon>Ecdysozoa</taxon>
        <taxon>Nematoda</taxon>
        <taxon>Chromadorea</taxon>
        <taxon>Rhabditida</taxon>
        <taxon>Rhabditina</taxon>
        <taxon>Rhabditomorpha</taxon>
        <taxon>Strongyloidea</taxon>
        <taxon>Trichostrongylidae</taxon>
        <taxon>Teladorsagia</taxon>
    </lineage>
</organism>
<dbReference type="PROSITE" id="PS51377">
    <property type="entry name" value="KIND"/>
    <property type="match status" value="1"/>
</dbReference>
<dbReference type="AlphaFoldDB" id="A0A2G9T552"/>
<feature type="domain" description="KIND" evidence="2">
    <location>
        <begin position="16"/>
        <end position="68"/>
    </location>
</feature>
<evidence type="ECO:0000256" key="1">
    <source>
        <dbReference type="ARBA" id="ARBA00022737"/>
    </source>
</evidence>
<dbReference type="InterPro" id="IPR011019">
    <property type="entry name" value="KIND_dom"/>
</dbReference>
<evidence type="ECO:0000313" key="4">
    <source>
        <dbReference type="Proteomes" id="UP000230423"/>
    </source>
</evidence>
<dbReference type="Proteomes" id="UP000230423">
    <property type="component" value="Unassembled WGS sequence"/>
</dbReference>
<protein>
    <recommendedName>
        <fullName evidence="2">KIND domain-containing protein</fullName>
    </recommendedName>
</protein>
<reference evidence="3 4" key="1">
    <citation type="submission" date="2015-09" db="EMBL/GenBank/DDBJ databases">
        <title>Draft genome of the parasitic nematode Teladorsagia circumcincta isolate WARC Sus (inbred).</title>
        <authorList>
            <person name="Mitreva M."/>
        </authorList>
    </citation>
    <scope>NUCLEOTIDE SEQUENCE [LARGE SCALE GENOMIC DNA]</scope>
    <source>
        <strain evidence="3 4">S</strain>
    </source>
</reference>
<proteinExistence type="predicted"/>
<keyword evidence="1" id="KW-0677">Repeat</keyword>
<sequence length="68" mass="7232">MKVVPITDVKVSVAEVCERLILKVRGSGLEAHELLSLAAAAAEVLPPCPRGTVFDTENVFINSKGNVE</sequence>
<name>A0A2G9T552_TELCI</name>
<gene>
    <name evidence="3" type="ORF">TELCIR_25607</name>
</gene>
<evidence type="ECO:0000313" key="3">
    <source>
        <dbReference type="EMBL" id="PIO53075.1"/>
    </source>
</evidence>
<dbReference type="EMBL" id="KZ419945">
    <property type="protein sequence ID" value="PIO53075.1"/>
    <property type="molecule type" value="Genomic_DNA"/>
</dbReference>